<dbReference type="Gene3D" id="3.30.300.30">
    <property type="match status" value="1"/>
</dbReference>
<accession>A0A8X6NQ80</accession>
<dbReference type="OrthoDB" id="6434877at2759"/>
<dbReference type="SUPFAM" id="SSF56801">
    <property type="entry name" value="Acetyl-CoA synthetase-like"/>
    <property type="match status" value="1"/>
</dbReference>
<dbReference type="AlphaFoldDB" id="A0A8X6NQ80"/>
<sequence length="382" mass="42757">MAEAAREAADENDGGRDIAVAVDGSWQKRGFSSNNGVVTVTSVDTVRAGTVLWLLHISAPFFGETLVLYEGAPYFLSPTYFWDLLEKQKISLVVSFPNVFDEMRNRNLIPRETQDLSALKLIVTVGTNTKLKTFEFLQNILKDTAISSVYGGTEFMSSVLPMEISLPAYRGEINAATLGVHVQIFDNDGKSVIGEIGDIVILKPIPNFPVGLWNDKDGSVYREKYFSKYPGVFSIGDYGLINPITKSWIICCRSDEALNPKGCRFGPSEIYKVVETLPEILDCLCVPQYGKNIDERVILFLKVRDGYSFSEDIVTKVKKTIERDCSYQHVPEVVLEAKDIPYNLSGKKAEVVVKKIINNLPHSVINPENLHYYYDIPELKGF</sequence>
<dbReference type="InterPro" id="IPR000873">
    <property type="entry name" value="AMP-dep_synth/lig_dom"/>
</dbReference>
<dbReference type="Proteomes" id="UP000887013">
    <property type="component" value="Unassembled WGS sequence"/>
</dbReference>
<dbReference type="PANTHER" id="PTHR42921:SF1">
    <property type="entry name" value="ACETOACETYL-COA SYNTHETASE"/>
    <property type="match status" value="1"/>
</dbReference>
<evidence type="ECO:0000259" key="1">
    <source>
        <dbReference type="Pfam" id="PF00501"/>
    </source>
</evidence>
<organism evidence="2 3">
    <name type="scientific">Nephila pilipes</name>
    <name type="common">Giant wood spider</name>
    <name type="synonym">Nephila maculata</name>
    <dbReference type="NCBI Taxonomy" id="299642"/>
    <lineage>
        <taxon>Eukaryota</taxon>
        <taxon>Metazoa</taxon>
        <taxon>Ecdysozoa</taxon>
        <taxon>Arthropoda</taxon>
        <taxon>Chelicerata</taxon>
        <taxon>Arachnida</taxon>
        <taxon>Araneae</taxon>
        <taxon>Araneomorphae</taxon>
        <taxon>Entelegynae</taxon>
        <taxon>Araneoidea</taxon>
        <taxon>Nephilidae</taxon>
        <taxon>Nephila</taxon>
    </lineage>
</organism>
<evidence type="ECO:0000313" key="2">
    <source>
        <dbReference type="EMBL" id="GFT25437.1"/>
    </source>
</evidence>
<protein>
    <submittedName>
        <fullName evidence="2">Acetoacetyl-CoA synthetase</fullName>
    </submittedName>
</protein>
<dbReference type="InterPro" id="IPR045851">
    <property type="entry name" value="AMP-bd_C_sf"/>
</dbReference>
<dbReference type="PANTHER" id="PTHR42921">
    <property type="entry name" value="ACETOACETYL-COA SYNTHETASE"/>
    <property type="match status" value="1"/>
</dbReference>
<keyword evidence="3" id="KW-1185">Reference proteome</keyword>
<dbReference type="Pfam" id="PF00501">
    <property type="entry name" value="AMP-binding"/>
    <property type="match status" value="1"/>
</dbReference>
<feature type="domain" description="AMP-dependent synthetase/ligase" evidence="1">
    <location>
        <begin position="61"/>
        <end position="203"/>
    </location>
</feature>
<dbReference type="Gene3D" id="3.40.50.12780">
    <property type="entry name" value="N-terminal domain of ligase-like"/>
    <property type="match status" value="1"/>
</dbReference>
<comment type="caution">
    <text evidence="2">The sequence shown here is derived from an EMBL/GenBank/DDBJ whole genome shotgun (WGS) entry which is preliminary data.</text>
</comment>
<dbReference type="EMBL" id="BMAW01106645">
    <property type="protein sequence ID" value="GFT25437.1"/>
    <property type="molecule type" value="Genomic_DNA"/>
</dbReference>
<reference evidence="2" key="1">
    <citation type="submission" date="2020-08" db="EMBL/GenBank/DDBJ databases">
        <title>Multicomponent nature underlies the extraordinary mechanical properties of spider dragline silk.</title>
        <authorList>
            <person name="Kono N."/>
            <person name="Nakamura H."/>
            <person name="Mori M."/>
            <person name="Yoshida Y."/>
            <person name="Ohtoshi R."/>
            <person name="Malay A.D."/>
            <person name="Moran D.A.P."/>
            <person name="Tomita M."/>
            <person name="Numata K."/>
            <person name="Arakawa K."/>
        </authorList>
    </citation>
    <scope>NUCLEOTIDE SEQUENCE</scope>
</reference>
<evidence type="ECO:0000313" key="3">
    <source>
        <dbReference type="Proteomes" id="UP000887013"/>
    </source>
</evidence>
<dbReference type="InterPro" id="IPR042099">
    <property type="entry name" value="ANL_N_sf"/>
</dbReference>
<name>A0A8X6NQ80_NEPPI</name>
<proteinExistence type="predicted"/>
<dbReference type="GO" id="GO:0030729">
    <property type="term" value="F:acetoacetate-CoA ligase activity"/>
    <property type="evidence" value="ECO:0007669"/>
    <property type="project" value="TreeGrafter"/>
</dbReference>
<gene>
    <name evidence="2" type="primary">AACS</name>
    <name evidence="2" type="ORF">NPIL_309181</name>
</gene>